<keyword evidence="1" id="KW-0812">Transmembrane</keyword>
<evidence type="ECO:0000313" key="3">
    <source>
        <dbReference type="Proteomes" id="UP000596742"/>
    </source>
</evidence>
<gene>
    <name evidence="2" type="ORF">MGAL_10B038394</name>
</gene>
<name>A0A8B6DMI4_MYTGA</name>
<evidence type="ECO:0000256" key="1">
    <source>
        <dbReference type="SAM" id="Phobius"/>
    </source>
</evidence>
<proteinExistence type="predicted"/>
<keyword evidence="3" id="KW-1185">Reference proteome</keyword>
<dbReference type="Proteomes" id="UP000596742">
    <property type="component" value="Unassembled WGS sequence"/>
</dbReference>
<dbReference type="OrthoDB" id="6206259at2759"/>
<keyword evidence="1" id="KW-1133">Transmembrane helix</keyword>
<protein>
    <submittedName>
        <fullName evidence="2">Uncharacterized protein</fullName>
    </submittedName>
</protein>
<evidence type="ECO:0000313" key="2">
    <source>
        <dbReference type="EMBL" id="VDI21513.1"/>
    </source>
</evidence>
<dbReference type="AlphaFoldDB" id="A0A8B6DMI4"/>
<reference evidence="2" key="1">
    <citation type="submission" date="2018-11" db="EMBL/GenBank/DDBJ databases">
        <authorList>
            <person name="Alioto T."/>
            <person name="Alioto T."/>
        </authorList>
    </citation>
    <scope>NUCLEOTIDE SEQUENCE</scope>
</reference>
<organism evidence="2 3">
    <name type="scientific">Mytilus galloprovincialis</name>
    <name type="common">Mediterranean mussel</name>
    <dbReference type="NCBI Taxonomy" id="29158"/>
    <lineage>
        <taxon>Eukaryota</taxon>
        <taxon>Metazoa</taxon>
        <taxon>Spiralia</taxon>
        <taxon>Lophotrochozoa</taxon>
        <taxon>Mollusca</taxon>
        <taxon>Bivalvia</taxon>
        <taxon>Autobranchia</taxon>
        <taxon>Pteriomorphia</taxon>
        <taxon>Mytilida</taxon>
        <taxon>Mytiloidea</taxon>
        <taxon>Mytilidae</taxon>
        <taxon>Mytilinae</taxon>
        <taxon>Mytilus</taxon>
    </lineage>
</organism>
<sequence>MKDTQPSLWNSISETAASRKTRKFVVFGIQGDMQLKSLPFSPTEENITSAGIWDYYSIIVPAGMLFMVLKE</sequence>
<comment type="caution">
    <text evidence="2">The sequence shown here is derived from an EMBL/GenBank/DDBJ whole genome shotgun (WGS) entry which is preliminary data.</text>
</comment>
<dbReference type="EMBL" id="UYJE01003683">
    <property type="protein sequence ID" value="VDI21513.1"/>
    <property type="molecule type" value="Genomic_DNA"/>
</dbReference>
<feature type="transmembrane region" description="Helical" evidence="1">
    <location>
        <begin position="52"/>
        <end position="69"/>
    </location>
</feature>
<accession>A0A8B6DMI4</accession>
<keyword evidence="1" id="KW-0472">Membrane</keyword>